<name>A0AAV4M757_9ARAC</name>
<reference evidence="1 2" key="1">
    <citation type="submission" date="2021-06" db="EMBL/GenBank/DDBJ databases">
        <title>Caerostris darwini draft genome.</title>
        <authorList>
            <person name="Kono N."/>
            <person name="Arakawa K."/>
        </authorList>
    </citation>
    <scope>NUCLEOTIDE SEQUENCE [LARGE SCALE GENOMIC DNA]</scope>
</reference>
<dbReference type="Proteomes" id="UP001054837">
    <property type="component" value="Unassembled WGS sequence"/>
</dbReference>
<dbReference type="EMBL" id="BPLQ01000152">
    <property type="protein sequence ID" value="GIX68080.1"/>
    <property type="molecule type" value="Genomic_DNA"/>
</dbReference>
<protein>
    <submittedName>
        <fullName evidence="1">Uncharacterized protein</fullName>
    </submittedName>
</protein>
<evidence type="ECO:0000313" key="1">
    <source>
        <dbReference type="EMBL" id="GIX68080.1"/>
    </source>
</evidence>
<sequence>MLRKSPFELETELHVPTLEESATCVNCGGGQTTILRICTRFFVGERGQTQRPPSRPASSYFLCHYDCRTITIFRVLLSKHLYKLLSWKLGNCQFYNPHPAEAIHKGVAFPTPLLESSTQSLAKQ</sequence>
<gene>
    <name evidence="1" type="ORF">CDAR_16801</name>
</gene>
<evidence type="ECO:0000313" key="2">
    <source>
        <dbReference type="Proteomes" id="UP001054837"/>
    </source>
</evidence>
<dbReference type="AlphaFoldDB" id="A0AAV4M757"/>
<organism evidence="1 2">
    <name type="scientific">Caerostris darwini</name>
    <dbReference type="NCBI Taxonomy" id="1538125"/>
    <lineage>
        <taxon>Eukaryota</taxon>
        <taxon>Metazoa</taxon>
        <taxon>Ecdysozoa</taxon>
        <taxon>Arthropoda</taxon>
        <taxon>Chelicerata</taxon>
        <taxon>Arachnida</taxon>
        <taxon>Araneae</taxon>
        <taxon>Araneomorphae</taxon>
        <taxon>Entelegynae</taxon>
        <taxon>Araneoidea</taxon>
        <taxon>Araneidae</taxon>
        <taxon>Caerostris</taxon>
    </lineage>
</organism>
<proteinExistence type="predicted"/>
<comment type="caution">
    <text evidence="1">The sequence shown here is derived from an EMBL/GenBank/DDBJ whole genome shotgun (WGS) entry which is preliminary data.</text>
</comment>
<accession>A0AAV4M757</accession>
<keyword evidence="2" id="KW-1185">Reference proteome</keyword>